<dbReference type="GO" id="GO:0005886">
    <property type="term" value="C:plasma membrane"/>
    <property type="evidence" value="ECO:0007669"/>
    <property type="project" value="UniProtKB-SubCell"/>
</dbReference>
<dbReference type="PROSITE" id="PS50885">
    <property type="entry name" value="HAMP"/>
    <property type="match status" value="1"/>
</dbReference>
<dbReference type="Gene3D" id="3.30.565.10">
    <property type="entry name" value="Histidine kinase-like ATPase, C-terminal domain"/>
    <property type="match status" value="1"/>
</dbReference>
<keyword evidence="6 15" id="KW-0808">Transferase</keyword>
<dbReference type="SMART" id="SM00304">
    <property type="entry name" value="HAMP"/>
    <property type="match status" value="1"/>
</dbReference>
<feature type="transmembrane region" description="Helical" evidence="12">
    <location>
        <begin position="34"/>
        <end position="55"/>
    </location>
</feature>
<dbReference type="InterPro" id="IPR003661">
    <property type="entry name" value="HisK_dim/P_dom"/>
</dbReference>
<dbReference type="EC" id="2.7.13.3" evidence="3"/>
<dbReference type="SUPFAM" id="SSF55874">
    <property type="entry name" value="ATPase domain of HSP90 chaperone/DNA topoisomerase II/histidine kinase"/>
    <property type="match status" value="1"/>
</dbReference>
<dbReference type="SUPFAM" id="SSF47384">
    <property type="entry name" value="Homodimeric domain of signal transducing histidine kinase"/>
    <property type="match status" value="1"/>
</dbReference>
<keyword evidence="7 12" id="KW-0812">Transmembrane</keyword>
<dbReference type="InterPro" id="IPR004358">
    <property type="entry name" value="Sig_transdc_His_kin-like_C"/>
</dbReference>
<dbReference type="Pfam" id="PF17202">
    <property type="entry name" value="sCache_3_3"/>
    <property type="match status" value="1"/>
</dbReference>
<dbReference type="InterPro" id="IPR003660">
    <property type="entry name" value="HAMP_dom"/>
</dbReference>
<evidence type="ECO:0000259" key="14">
    <source>
        <dbReference type="PROSITE" id="PS50885"/>
    </source>
</evidence>
<keyword evidence="5" id="KW-0597">Phosphoprotein</keyword>
<dbReference type="SUPFAM" id="SSF103190">
    <property type="entry name" value="Sensory domain-like"/>
    <property type="match status" value="1"/>
</dbReference>
<feature type="domain" description="HAMP" evidence="14">
    <location>
        <begin position="357"/>
        <end position="410"/>
    </location>
</feature>
<feature type="transmembrane region" description="Helical" evidence="12">
    <location>
        <begin position="332"/>
        <end position="353"/>
    </location>
</feature>
<reference evidence="15 16" key="1">
    <citation type="submission" date="2018-03" db="EMBL/GenBank/DDBJ databases">
        <authorList>
            <person name="Keele B.F."/>
        </authorList>
    </citation>
    <scope>NUCLEOTIDE SEQUENCE [LARGE SCALE GENOMIC DNA]</scope>
    <source>
        <strain evidence="15 16">CECT 8811</strain>
    </source>
</reference>
<keyword evidence="11" id="KW-0175">Coiled coil</keyword>
<dbReference type="InterPro" id="IPR005467">
    <property type="entry name" value="His_kinase_dom"/>
</dbReference>
<dbReference type="InterPro" id="IPR033463">
    <property type="entry name" value="sCache_3"/>
</dbReference>
<accession>A0A2R8AJM4</accession>
<keyword evidence="9 12" id="KW-1133">Transmembrane helix</keyword>
<dbReference type="Gene3D" id="6.10.340.10">
    <property type="match status" value="1"/>
</dbReference>
<keyword evidence="16" id="KW-1185">Reference proteome</keyword>
<comment type="subcellular location">
    <subcellularLocation>
        <location evidence="2">Cell membrane</location>
        <topology evidence="2">Multi-pass membrane protein</topology>
    </subcellularLocation>
</comment>
<keyword evidence="4" id="KW-1003">Cell membrane</keyword>
<sequence length="678" mass="73710">MAMTLACNAESAKLDGDVGRSRKGSDLNSVRLKLLVLALAPLGVLLPLLMLLAMARWTTDYDELLISKVDSDLRIAEQYLGRILAGTGAGVEAIADSRVFETVLAQGDDSRAAFLEEMRIDQALDFLYYLPEGDAEHALRWPVIQAAMNGQRSSHIDIFSADDLADFPQLALRARIDLIETQAAIPTDRTVEDRGMVIHTAAPVNLPDNRGVLVGGILLNRNLDFIDTINALVYLNAATNGDRQGTATLFLEDVRVSTNVRLFEDVRALGTRVSAEVRAEVLTQGQTWLDRAFVVNDWYISGYQPLIDSYGERVGMLYVGFLEAPFSSAKRAAYLAMLASMAAVFILTAPLFLRMARGIFSPLEKMTSTMKRVERGDLAARIGDVGPKDEIGQVATHLDTLLDQVQERDQALRSWADELNDRVDRRTAELRAAKDKLEETFQQLVTSEKLASIGEITAGVAHEINNPVAVIQGNVDVMRQTLGADAEDLKTELDLIDRQVQRIDGIVGKLLQFARPTDYAATGEGVELSQLVEDCRGLIAHVQPQEDVRVTTDFAAAPNVAISAGEMQQVAVNLMVNAVQAMNGVGEMALTIRPAQNDAQDGVELTVADSGPGIDADNLNRVFDPFHTTKLGEGTGLGLSISQTLIRQAGGTISVANRPEGGAVFTVWLPKAKRDFAD</sequence>
<evidence type="ECO:0000256" key="7">
    <source>
        <dbReference type="ARBA" id="ARBA00022692"/>
    </source>
</evidence>
<dbReference type="InterPro" id="IPR003594">
    <property type="entry name" value="HATPase_dom"/>
</dbReference>
<evidence type="ECO:0000256" key="2">
    <source>
        <dbReference type="ARBA" id="ARBA00004651"/>
    </source>
</evidence>
<comment type="catalytic activity">
    <reaction evidence="1">
        <text>ATP + protein L-histidine = ADP + protein N-phospho-L-histidine.</text>
        <dbReference type="EC" id="2.7.13.3"/>
    </reaction>
</comment>
<evidence type="ECO:0000256" key="5">
    <source>
        <dbReference type="ARBA" id="ARBA00022553"/>
    </source>
</evidence>
<evidence type="ECO:0000256" key="6">
    <source>
        <dbReference type="ARBA" id="ARBA00022679"/>
    </source>
</evidence>
<keyword evidence="10 12" id="KW-0472">Membrane</keyword>
<organism evidence="15 16">
    <name type="scientific">Aliiroseovarius pelagivivens</name>
    <dbReference type="NCBI Taxonomy" id="1639690"/>
    <lineage>
        <taxon>Bacteria</taxon>
        <taxon>Pseudomonadati</taxon>
        <taxon>Pseudomonadota</taxon>
        <taxon>Alphaproteobacteria</taxon>
        <taxon>Rhodobacterales</taxon>
        <taxon>Paracoccaceae</taxon>
        <taxon>Aliiroseovarius</taxon>
    </lineage>
</organism>
<evidence type="ECO:0000313" key="15">
    <source>
        <dbReference type="EMBL" id="SPF76074.1"/>
    </source>
</evidence>
<evidence type="ECO:0000256" key="10">
    <source>
        <dbReference type="ARBA" id="ARBA00023136"/>
    </source>
</evidence>
<evidence type="ECO:0000259" key="13">
    <source>
        <dbReference type="PROSITE" id="PS50109"/>
    </source>
</evidence>
<evidence type="ECO:0000256" key="8">
    <source>
        <dbReference type="ARBA" id="ARBA00022777"/>
    </source>
</evidence>
<gene>
    <name evidence="15" type="primary">zraS_1</name>
    <name evidence="15" type="ORF">ALP8811_01074</name>
</gene>
<dbReference type="PANTHER" id="PTHR43065:SF22">
    <property type="entry name" value="HISTIDINE KINASE"/>
    <property type="match status" value="1"/>
</dbReference>
<evidence type="ECO:0000256" key="4">
    <source>
        <dbReference type="ARBA" id="ARBA00022475"/>
    </source>
</evidence>
<dbReference type="InterPro" id="IPR029151">
    <property type="entry name" value="Sensor-like_sf"/>
</dbReference>
<name>A0A2R8AJM4_9RHOB</name>
<evidence type="ECO:0000256" key="12">
    <source>
        <dbReference type="SAM" id="Phobius"/>
    </source>
</evidence>
<dbReference type="PROSITE" id="PS50109">
    <property type="entry name" value="HIS_KIN"/>
    <property type="match status" value="1"/>
</dbReference>
<evidence type="ECO:0000256" key="11">
    <source>
        <dbReference type="SAM" id="Coils"/>
    </source>
</evidence>
<dbReference type="Proteomes" id="UP000244911">
    <property type="component" value="Unassembled WGS sequence"/>
</dbReference>
<dbReference type="Pfam" id="PF02518">
    <property type="entry name" value="HATPase_c"/>
    <property type="match status" value="1"/>
</dbReference>
<evidence type="ECO:0000313" key="16">
    <source>
        <dbReference type="Proteomes" id="UP000244911"/>
    </source>
</evidence>
<dbReference type="PRINTS" id="PR00344">
    <property type="entry name" value="BCTRLSENSOR"/>
</dbReference>
<dbReference type="Gene3D" id="1.10.287.130">
    <property type="match status" value="1"/>
</dbReference>
<dbReference type="GO" id="GO:0000155">
    <property type="term" value="F:phosphorelay sensor kinase activity"/>
    <property type="evidence" value="ECO:0007669"/>
    <property type="project" value="InterPro"/>
</dbReference>
<dbReference type="CDD" id="cd00082">
    <property type="entry name" value="HisKA"/>
    <property type="match status" value="1"/>
</dbReference>
<dbReference type="EMBL" id="OMOI01000001">
    <property type="protein sequence ID" value="SPF76074.1"/>
    <property type="molecule type" value="Genomic_DNA"/>
</dbReference>
<feature type="coiled-coil region" evidence="11">
    <location>
        <begin position="416"/>
        <end position="443"/>
    </location>
</feature>
<protein>
    <recommendedName>
        <fullName evidence="3">histidine kinase</fullName>
        <ecNumber evidence="3">2.7.13.3</ecNumber>
    </recommendedName>
</protein>
<dbReference type="Pfam" id="PF00512">
    <property type="entry name" value="HisKA"/>
    <property type="match status" value="1"/>
</dbReference>
<dbReference type="AlphaFoldDB" id="A0A2R8AJM4"/>
<evidence type="ECO:0000256" key="9">
    <source>
        <dbReference type="ARBA" id="ARBA00022989"/>
    </source>
</evidence>
<proteinExistence type="predicted"/>
<keyword evidence="8" id="KW-0418">Kinase</keyword>
<dbReference type="PANTHER" id="PTHR43065">
    <property type="entry name" value="SENSOR HISTIDINE KINASE"/>
    <property type="match status" value="1"/>
</dbReference>
<dbReference type="SMART" id="SM00388">
    <property type="entry name" value="HisKA"/>
    <property type="match status" value="1"/>
</dbReference>
<dbReference type="SUPFAM" id="SSF158472">
    <property type="entry name" value="HAMP domain-like"/>
    <property type="match status" value="1"/>
</dbReference>
<evidence type="ECO:0000256" key="1">
    <source>
        <dbReference type="ARBA" id="ARBA00000085"/>
    </source>
</evidence>
<dbReference type="SMART" id="SM00387">
    <property type="entry name" value="HATPase_c"/>
    <property type="match status" value="1"/>
</dbReference>
<dbReference type="InterPro" id="IPR036890">
    <property type="entry name" value="HATPase_C_sf"/>
</dbReference>
<dbReference type="Pfam" id="PF00672">
    <property type="entry name" value="HAMP"/>
    <property type="match status" value="1"/>
</dbReference>
<evidence type="ECO:0000256" key="3">
    <source>
        <dbReference type="ARBA" id="ARBA00012438"/>
    </source>
</evidence>
<dbReference type="CDD" id="cd06225">
    <property type="entry name" value="HAMP"/>
    <property type="match status" value="1"/>
</dbReference>
<dbReference type="InterPro" id="IPR036097">
    <property type="entry name" value="HisK_dim/P_sf"/>
</dbReference>
<feature type="domain" description="Histidine kinase" evidence="13">
    <location>
        <begin position="459"/>
        <end position="673"/>
    </location>
</feature>